<feature type="region of interest" description="Disordered" evidence="3">
    <location>
        <begin position="1052"/>
        <end position="1075"/>
    </location>
</feature>
<protein>
    <submittedName>
        <fullName evidence="8">Leucine-rich repeat domain-containing protein</fullName>
    </submittedName>
</protein>
<dbReference type="InterPro" id="IPR050836">
    <property type="entry name" value="SDS22/Internalin_LRR"/>
</dbReference>
<dbReference type="Gene3D" id="1.10.8.390">
    <property type="entry name" value="Internalin N-terminal Cap domain-like"/>
    <property type="match status" value="1"/>
</dbReference>
<evidence type="ECO:0000259" key="7">
    <source>
        <dbReference type="Pfam" id="PF17936"/>
    </source>
</evidence>
<feature type="chain" id="PRO_5046829609" evidence="5">
    <location>
        <begin position="37"/>
        <end position="1108"/>
    </location>
</feature>
<evidence type="ECO:0000313" key="9">
    <source>
        <dbReference type="Proteomes" id="UP001565242"/>
    </source>
</evidence>
<feature type="domain" description="Bacterial Ig" evidence="7">
    <location>
        <begin position="965"/>
        <end position="1050"/>
    </location>
</feature>
<evidence type="ECO:0000256" key="3">
    <source>
        <dbReference type="SAM" id="MobiDB-lite"/>
    </source>
</evidence>
<keyword evidence="9" id="KW-1185">Reference proteome</keyword>
<dbReference type="InterPro" id="IPR032675">
    <property type="entry name" value="LRR_dom_sf"/>
</dbReference>
<evidence type="ECO:0000259" key="6">
    <source>
        <dbReference type="Pfam" id="PF12354"/>
    </source>
</evidence>
<dbReference type="Pfam" id="PF13516">
    <property type="entry name" value="LRR_6"/>
    <property type="match status" value="1"/>
</dbReference>
<keyword evidence="2" id="KW-0677">Repeat</keyword>
<dbReference type="InterPro" id="IPR041498">
    <property type="entry name" value="Big_6"/>
</dbReference>
<reference evidence="8 9" key="1">
    <citation type="submission" date="2024-03" db="EMBL/GenBank/DDBJ databases">
        <title>Mouse gut bacterial collection (mGBC) of GemPharmatech.</title>
        <authorList>
            <person name="He Y."/>
            <person name="Dong L."/>
            <person name="Wu D."/>
            <person name="Gao X."/>
            <person name="Lin Z."/>
        </authorList>
    </citation>
    <scope>NUCLEOTIDE SEQUENCE [LARGE SCALE GENOMIC DNA]</scope>
    <source>
        <strain evidence="8 9">20-218</strain>
    </source>
</reference>
<dbReference type="SUPFAM" id="SSF52058">
    <property type="entry name" value="L domain-like"/>
    <property type="match status" value="2"/>
</dbReference>
<dbReference type="Pfam" id="PF12799">
    <property type="entry name" value="LRR_4"/>
    <property type="match status" value="1"/>
</dbReference>
<name>A0ABV4D7R4_9LACT</name>
<dbReference type="Pfam" id="PF12354">
    <property type="entry name" value="Internalin_N"/>
    <property type="match status" value="2"/>
</dbReference>
<proteinExistence type="predicted"/>
<organism evidence="8 9">
    <name type="scientific">Lactococcus muris</name>
    <dbReference type="NCBI Taxonomy" id="2941330"/>
    <lineage>
        <taxon>Bacteria</taxon>
        <taxon>Bacillati</taxon>
        <taxon>Bacillota</taxon>
        <taxon>Bacilli</taxon>
        <taxon>Lactobacillales</taxon>
        <taxon>Streptococcaceae</taxon>
        <taxon>Lactococcus</taxon>
    </lineage>
</organism>
<dbReference type="Gene3D" id="2.60.40.10">
    <property type="entry name" value="Immunoglobulins"/>
    <property type="match status" value="1"/>
</dbReference>
<dbReference type="EMBL" id="JBCLSQ010000003">
    <property type="protein sequence ID" value="MEY8537114.1"/>
    <property type="molecule type" value="Genomic_DNA"/>
</dbReference>
<dbReference type="InterPro" id="IPR013783">
    <property type="entry name" value="Ig-like_fold"/>
</dbReference>
<feature type="compositionally biased region" description="Basic and acidic residues" evidence="3">
    <location>
        <begin position="1052"/>
        <end position="1072"/>
    </location>
</feature>
<dbReference type="InterPro" id="IPR003591">
    <property type="entry name" value="Leu-rich_rpt_typical-subtyp"/>
</dbReference>
<dbReference type="PANTHER" id="PTHR46652:SF3">
    <property type="entry name" value="LEUCINE-RICH REPEAT-CONTAINING PROTEIN 9"/>
    <property type="match status" value="1"/>
</dbReference>
<dbReference type="InterPro" id="IPR001611">
    <property type="entry name" value="Leu-rich_rpt"/>
</dbReference>
<feature type="domain" description="Internalin N-terminal" evidence="6">
    <location>
        <begin position="67"/>
        <end position="98"/>
    </location>
</feature>
<dbReference type="InterPro" id="IPR024634">
    <property type="entry name" value="Internalin_N"/>
</dbReference>
<dbReference type="PROSITE" id="PS51450">
    <property type="entry name" value="LRR"/>
    <property type="match status" value="7"/>
</dbReference>
<sequence>MSDKGKQKKNKRLAISLGIVSLLGSQVAGSIAPAFAQTAPLSHEALSQEAQQTPLAPKDILLGSQQINAIFPDARLAAAVAYRLQKVPTDFVTQTDLNNITTLQPTSGAPIEGINSLEGIQFLTRMTTFGITNGNLSDVNSLVPLEGLATSSLTSLNLGSARITDITSLAKLTQLRNLSLVTNRIVNIEAIGALKELRSLNLTSNRIVDLSPLQNLPSDVLTDLTLSENTGLGAGTTVNAALSHFTALTRLTLANAGISSLAPVAAMNSLTYLSVGRNQIDDAGLQAGNLSAKTNLTTLYLRNNMITEAGLAELSGLSNLASLYLSNNLISDPQIGAAAPYALAPLSSLTSLKTLELNNNMLRSLAPLQTLSGLVDLSATGQTWRKVETNRGHAPNETVGIYNKNSMFPSDSEQLSIVQGSGSIVFDTPPLRVLWQTLGDNTLEWVMPSGLGSGIFSGLAVYPTLGEVGEPNPELGPINMLFPDPGLAQAVADVLGFDVTHILTQSEADSIETLDASSRSISKLNGLTLLRRLITLDLSDNDLNTGSLTFFANVPTGSLQNLDTILLDQNHLNDLRAFYHFRGGNIGGLTLSALDQRIYLADVSHREATAFSIYNLQELHDRTSLSLDQVPEGSHIAEQLLWDYIGENQAAHWTAQNIENIASGQFSGQVIQTVTPNQFDVPINQIFSDPKVQEAIAAALTEGRDRPSPIPPVAVTDYTSAAELALLGLETAGNKYPRKLTLDGVALLDGPNVLGGGEHYVGLATLPNLQELTLTHATVTDFSTLTHLPNMTHLTINATAGVANAMEMFNHPNLNSLRHLTLNQNGITDVSQLRALSGLNTLTLNHNQIANLGVLSRLLQLASGLTSIVAEEQSLTHPAVLTFTDSPTDVFNIDEKAVDASKWSMTQGQGSLRTQASPSQTFVNYSQALADNKLRWEESQIFTSNPRIEVSFSGTITQTSLPQAAPTKPVIDSLIGNSSEGYVVTGTGKAGETILIHDSGGNVIATTTVQADGTWRAEIPSGKVRPGQMISAVSKNADGKISESVQVRIPEELETEKNEPQEKSPEEIKEEQNLPDLGEIALPALALGGSSLVAAVLLWLKQRKSQMK</sequence>
<evidence type="ECO:0000256" key="1">
    <source>
        <dbReference type="ARBA" id="ARBA00022614"/>
    </source>
</evidence>
<keyword evidence="4" id="KW-0812">Transmembrane</keyword>
<evidence type="ECO:0000256" key="4">
    <source>
        <dbReference type="SAM" id="Phobius"/>
    </source>
</evidence>
<accession>A0ABV4D7R4</accession>
<keyword evidence="4" id="KW-1133">Transmembrane helix</keyword>
<feature type="domain" description="Internalin N-terminal" evidence="6">
    <location>
        <begin position="477"/>
        <end position="507"/>
    </location>
</feature>
<feature type="transmembrane region" description="Helical" evidence="4">
    <location>
        <begin position="1080"/>
        <end position="1100"/>
    </location>
</feature>
<keyword evidence="5" id="KW-0732">Signal</keyword>
<evidence type="ECO:0000256" key="2">
    <source>
        <dbReference type="ARBA" id="ARBA00022737"/>
    </source>
</evidence>
<comment type="caution">
    <text evidence="8">The sequence shown here is derived from an EMBL/GenBank/DDBJ whole genome shotgun (WGS) entry which is preliminary data.</text>
</comment>
<gene>
    <name evidence="8" type="ORF">AALM99_01470</name>
</gene>
<keyword evidence="1" id="KW-0433">Leucine-rich repeat</keyword>
<dbReference type="SMART" id="SM00365">
    <property type="entry name" value="LRR_SD22"/>
    <property type="match status" value="5"/>
</dbReference>
<dbReference type="InterPro" id="IPR025875">
    <property type="entry name" value="Leu-rich_rpt_4"/>
</dbReference>
<dbReference type="PANTHER" id="PTHR46652">
    <property type="entry name" value="LEUCINE-RICH REPEAT AND IQ DOMAIN-CONTAINING PROTEIN 1-RELATED"/>
    <property type="match status" value="1"/>
</dbReference>
<dbReference type="Gene3D" id="3.80.10.10">
    <property type="entry name" value="Ribonuclease Inhibitor"/>
    <property type="match status" value="4"/>
</dbReference>
<evidence type="ECO:0000256" key="5">
    <source>
        <dbReference type="SAM" id="SignalP"/>
    </source>
</evidence>
<feature type="signal peptide" evidence="5">
    <location>
        <begin position="1"/>
        <end position="36"/>
    </location>
</feature>
<dbReference type="Proteomes" id="UP001565242">
    <property type="component" value="Unassembled WGS sequence"/>
</dbReference>
<keyword evidence="4" id="KW-0472">Membrane</keyword>
<evidence type="ECO:0000313" key="8">
    <source>
        <dbReference type="EMBL" id="MEY8537114.1"/>
    </source>
</evidence>
<dbReference type="Pfam" id="PF17936">
    <property type="entry name" value="Big_6"/>
    <property type="match status" value="1"/>
</dbReference>
<dbReference type="SMART" id="SM00369">
    <property type="entry name" value="LRR_TYP"/>
    <property type="match status" value="8"/>
</dbReference>
<dbReference type="RefSeq" id="WP_369917658.1">
    <property type="nucleotide sequence ID" value="NZ_JBCLSQ010000003.1"/>
</dbReference>